<dbReference type="InterPro" id="IPR011989">
    <property type="entry name" value="ARM-like"/>
</dbReference>
<dbReference type="PROSITE" id="PS51232">
    <property type="entry name" value="GBD_FH3"/>
    <property type="match status" value="1"/>
</dbReference>
<dbReference type="InterPro" id="IPR010473">
    <property type="entry name" value="GTPase-bd"/>
</dbReference>
<gene>
    <name evidence="4" type="ORF">WR25_04654</name>
</gene>
<evidence type="ECO:0000259" key="2">
    <source>
        <dbReference type="PROSITE" id="PS51232"/>
    </source>
</evidence>
<proteinExistence type="predicted"/>
<feature type="domain" description="FH2" evidence="3">
    <location>
        <begin position="795"/>
        <end position="1200"/>
    </location>
</feature>
<feature type="region of interest" description="Disordered" evidence="1">
    <location>
        <begin position="1188"/>
        <end position="1232"/>
    </location>
</feature>
<feature type="compositionally biased region" description="Basic and acidic residues" evidence="1">
    <location>
        <begin position="1386"/>
        <end position="1415"/>
    </location>
</feature>
<dbReference type="SMART" id="SM00498">
    <property type="entry name" value="FH2"/>
    <property type="match status" value="1"/>
</dbReference>
<dbReference type="STRING" id="2018661.A0A2A2KHT4"/>
<dbReference type="InterPro" id="IPR051412">
    <property type="entry name" value="Formin_Homology_Diaphanous_sf"/>
</dbReference>
<organism evidence="4 5">
    <name type="scientific">Diploscapter pachys</name>
    <dbReference type="NCBI Taxonomy" id="2018661"/>
    <lineage>
        <taxon>Eukaryota</taxon>
        <taxon>Metazoa</taxon>
        <taxon>Ecdysozoa</taxon>
        <taxon>Nematoda</taxon>
        <taxon>Chromadorea</taxon>
        <taxon>Rhabditida</taxon>
        <taxon>Rhabditina</taxon>
        <taxon>Rhabditomorpha</taxon>
        <taxon>Rhabditoidea</taxon>
        <taxon>Rhabditidae</taxon>
        <taxon>Diploscapter</taxon>
    </lineage>
</organism>
<feature type="region of interest" description="Disordered" evidence="1">
    <location>
        <begin position="706"/>
        <end position="773"/>
    </location>
</feature>
<feature type="compositionally biased region" description="Basic and acidic residues" evidence="1">
    <location>
        <begin position="1188"/>
        <end position="1218"/>
    </location>
</feature>
<dbReference type="InterPro" id="IPR015425">
    <property type="entry name" value="FH2_Formin"/>
</dbReference>
<evidence type="ECO:0000256" key="1">
    <source>
        <dbReference type="SAM" id="MobiDB-lite"/>
    </source>
</evidence>
<feature type="compositionally biased region" description="Polar residues" evidence="1">
    <location>
        <begin position="28"/>
        <end position="41"/>
    </location>
</feature>
<feature type="compositionally biased region" description="Pro residues" evidence="1">
    <location>
        <begin position="734"/>
        <end position="743"/>
    </location>
</feature>
<protein>
    <recommendedName>
        <fullName evidence="6">FH2 domain-containing protein</fullName>
    </recommendedName>
</protein>
<feature type="region of interest" description="Disordered" evidence="1">
    <location>
        <begin position="1"/>
        <end position="48"/>
    </location>
</feature>
<feature type="region of interest" description="Disordered" evidence="1">
    <location>
        <begin position="1268"/>
        <end position="1440"/>
    </location>
</feature>
<evidence type="ECO:0000313" key="5">
    <source>
        <dbReference type="Proteomes" id="UP000218231"/>
    </source>
</evidence>
<feature type="compositionally biased region" description="Polar residues" evidence="1">
    <location>
        <begin position="91"/>
        <end position="102"/>
    </location>
</feature>
<comment type="caution">
    <text evidence="4">The sequence shown here is derived from an EMBL/GenBank/DDBJ whole genome shotgun (WGS) entry which is preliminary data.</text>
</comment>
<dbReference type="InterPro" id="IPR042201">
    <property type="entry name" value="FH2_Formin_sf"/>
</dbReference>
<dbReference type="SUPFAM" id="SSF48371">
    <property type="entry name" value="ARM repeat"/>
    <property type="match status" value="1"/>
</dbReference>
<feature type="compositionally biased region" description="Pro residues" evidence="1">
    <location>
        <begin position="714"/>
        <end position="726"/>
    </location>
</feature>
<dbReference type="InterPro" id="IPR014768">
    <property type="entry name" value="GBD/FH3_dom"/>
</dbReference>
<dbReference type="EMBL" id="LIAE01008598">
    <property type="protein sequence ID" value="PAV73423.1"/>
    <property type="molecule type" value="Genomic_DNA"/>
</dbReference>
<dbReference type="GO" id="GO:0003779">
    <property type="term" value="F:actin binding"/>
    <property type="evidence" value="ECO:0007669"/>
    <property type="project" value="InterPro"/>
</dbReference>
<evidence type="ECO:0008006" key="6">
    <source>
        <dbReference type="Google" id="ProtNLM"/>
    </source>
</evidence>
<name>A0A2A2KHT4_9BILA</name>
<feature type="compositionally biased region" description="Low complexity" evidence="1">
    <location>
        <begin position="1324"/>
        <end position="1347"/>
    </location>
</feature>
<dbReference type="InterPro" id="IPR010472">
    <property type="entry name" value="FH3_dom"/>
</dbReference>
<dbReference type="Gene3D" id="1.20.58.2220">
    <property type="entry name" value="Formin, FH2 domain"/>
    <property type="match status" value="1"/>
</dbReference>
<dbReference type="GO" id="GO:0030041">
    <property type="term" value="P:actin filament polymerization"/>
    <property type="evidence" value="ECO:0007669"/>
    <property type="project" value="TreeGrafter"/>
</dbReference>
<dbReference type="PANTHER" id="PTHR45691">
    <property type="entry name" value="PROTEIN DIAPHANOUS"/>
    <property type="match status" value="1"/>
</dbReference>
<dbReference type="Gene3D" id="1.25.10.10">
    <property type="entry name" value="Leucine-rich Repeat Variant"/>
    <property type="match status" value="1"/>
</dbReference>
<dbReference type="Pfam" id="PF06367">
    <property type="entry name" value="Drf_FH3"/>
    <property type="match status" value="1"/>
</dbReference>
<dbReference type="Pfam" id="PF02181">
    <property type="entry name" value="FH2"/>
    <property type="match status" value="1"/>
</dbReference>
<dbReference type="GO" id="GO:0031267">
    <property type="term" value="F:small GTPase binding"/>
    <property type="evidence" value="ECO:0007669"/>
    <property type="project" value="InterPro"/>
</dbReference>
<evidence type="ECO:0000313" key="4">
    <source>
        <dbReference type="EMBL" id="PAV73423.1"/>
    </source>
</evidence>
<dbReference type="OrthoDB" id="1104827at2759"/>
<accession>A0A2A2KHT4</accession>
<sequence>MSDSEKPPESSSSRSVEGESVKRRAESSESLTSSVGQQSLVISDETESDCTSISSTLSKGLLFPIALDPLVGSSSVVMRQKQPRPGLFPSGTISSSSPFARNSQDRHSMFAGDFANRRSPRNSPQNASGKWTDLFSSKRLKKKIAKHWPGHLTGEQNDITEDDSMFESTSMEDALLNTYTRQELQAKVTKLFRDKNLPEASIEQMVKDMPDEKMKLLLSQDRKTEIANTKEKTRSLLNTLEAMLASDQILEHKDAIVKMRVVLTGEGVSYLQEFAFGRGRQSTDSGMQLIERLFGVILSHLAKLRSNPSDESMHAELQYLDFLQEVVKCVHTIANTYPGLGYVLKKDSKILTLLLETLCYLNGSRRGVQLNVANGKSAHKSGDEGLPVEPPDARSLRNFILRILATFALVHHGTTENLKLEMTGCEKMLRDLSAISNRTQRGRFRPLLDCLKFYSDLKDKDHIYRVLLTTNLLIESCDEHLTEEQAWQLRMRLRSEAVRDGLGTYLQKWQKMAELEKDDSPDKRLSCLLSAFTKNQNDDYNDLKGKFDLVKVEYGTLEGIHEILSSSMANNPAIEPLLLSIQQLLMLVPEEISVRRAYLKLIEACIGEIVLPKNACDPDFESRFQFQAPISQLIESLQDEAMGKKLQDAVCQKQEAMLMAHQYWDKLNEFRKEAEQLRKHISDPNSTALPPATECTLPEPASIKSIESSVKPPSNIPPAPPPPPFGNLPKVTGGPPPPPPPPGLLGAGGGPPAPPPPPPMGLLNSTAPMAPPPPPILGLKSAVPLAPVLPDYLPPKKKRQVDVPMRKPPVASFTIDPRSIGENSFWTRTNEEKLLNSKALDQLKTKFSLKGPAKSLGCNSENELDATSTRKVKVPQIIQEDKTLQRLGIVQGSVKMSYSELKKAILQIDESKLTSDLEQLRSALPPADILTKLTEVSKEQYEDMPEGEQFAAYLATIPALPLRLDLIHFHMQFKASVDEIKSMMTTVSEACDELHKSDGFSAFLSIALGMCNYMSASSKNHKDVYAFEMRMLPKLIDTRDIDGRGTLLHHIAQHMRSTLDAKACRFAAHDMYHCHLAARINPDELQRHANLFAANIRKLENFLSNYKSAGKDDRFEQVMKPFLADAKKEQATIEMMNKKMNSDWTSLARYFAFDTKKYKMEEFFNDMKTFKQQFEQVCRDLDNEIADAKKKDEKQQKRKALADRQEQTNRTGHAERGMDIPPRGRISIHNDKGLSTDVNKVGVLDELEGKIMNDASLFGLLARSRTPRAVPNRTKISAKPSSIQRQRSRLGGGAEQPFFITSSSAAGGNNHRGPAPLPPQTQEGSGFASASSSNSTPPLGGIPLPGISQPGAVAPVMRVKRKGAPAVPIEEDRQQQQQQRQKTSPSHKENQAPEQRRRMESKEREQTDRQGRDAETSSSQNDGHPKVPTAEELLERLNRF</sequence>
<dbReference type="SMART" id="SM01139">
    <property type="entry name" value="Drf_FH3"/>
    <property type="match status" value="1"/>
</dbReference>
<dbReference type="GO" id="GO:0005884">
    <property type="term" value="C:actin filament"/>
    <property type="evidence" value="ECO:0007669"/>
    <property type="project" value="TreeGrafter"/>
</dbReference>
<dbReference type="SMART" id="SM01140">
    <property type="entry name" value="Drf_GBD"/>
    <property type="match status" value="1"/>
</dbReference>
<feature type="domain" description="GBD/FH3" evidence="2">
    <location>
        <begin position="176"/>
        <end position="617"/>
    </location>
</feature>
<dbReference type="SUPFAM" id="SSF101447">
    <property type="entry name" value="Formin homology 2 domain (FH2 domain)"/>
    <property type="match status" value="1"/>
</dbReference>
<evidence type="ECO:0000259" key="3">
    <source>
        <dbReference type="PROSITE" id="PS51444"/>
    </source>
</evidence>
<feature type="compositionally biased region" description="Basic and acidic residues" evidence="1">
    <location>
        <begin position="16"/>
        <end position="27"/>
    </location>
</feature>
<reference evidence="4 5" key="1">
    <citation type="journal article" date="2017" name="Curr. Biol.">
        <title>Genome architecture and evolution of a unichromosomal asexual nematode.</title>
        <authorList>
            <person name="Fradin H."/>
            <person name="Zegar C."/>
            <person name="Gutwein M."/>
            <person name="Lucas J."/>
            <person name="Kovtun M."/>
            <person name="Corcoran D."/>
            <person name="Baugh L.R."/>
            <person name="Kiontke K."/>
            <person name="Gunsalus K."/>
            <person name="Fitch D.H."/>
            <person name="Piano F."/>
        </authorList>
    </citation>
    <scope>NUCLEOTIDE SEQUENCE [LARGE SCALE GENOMIC DNA]</scope>
    <source>
        <strain evidence="4">PF1309</strain>
    </source>
</reference>
<dbReference type="Gene3D" id="6.10.30.30">
    <property type="match status" value="1"/>
</dbReference>
<dbReference type="Gene3D" id="1.10.238.150">
    <property type="entry name" value="Formin, FH3 diaphanous domain"/>
    <property type="match status" value="1"/>
</dbReference>
<dbReference type="InterPro" id="IPR016024">
    <property type="entry name" value="ARM-type_fold"/>
</dbReference>
<dbReference type="PROSITE" id="PS51444">
    <property type="entry name" value="FH2"/>
    <property type="match status" value="1"/>
</dbReference>
<dbReference type="PANTHER" id="PTHR45691:SF6">
    <property type="entry name" value="PROTEIN DIAPHANOUS"/>
    <property type="match status" value="1"/>
</dbReference>
<keyword evidence="5" id="KW-1185">Reference proteome</keyword>
<dbReference type="Proteomes" id="UP000218231">
    <property type="component" value="Unassembled WGS sequence"/>
</dbReference>
<feature type="compositionally biased region" description="Pro residues" evidence="1">
    <location>
        <begin position="751"/>
        <end position="760"/>
    </location>
</feature>
<feature type="region of interest" description="Disordered" evidence="1">
    <location>
        <begin position="82"/>
        <end position="102"/>
    </location>
</feature>